<accession>A0ABZ3FX98</accession>
<protein>
    <submittedName>
        <fullName evidence="2">Uncharacterized protein</fullName>
    </submittedName>
</protein>
<organism evidence="2 3">
    <name type="scientific">Ammonicoccus fulvus</name>
    <dbReference type="NCBI Taxonomy" id="3138240"/>
    <lineage>
        <taxon>Bacteria</taxon>
        <taxon>Bacillati</taxon>
        <taxon>Actinomycetota</taxon>
        <taxon>Actinomycetes</taxon>
        <taxon>Propionibacteriales</taxon>
        <taxon>Propionibacteriaceae</taxon>
        <taxon>Ammonicoccus</taxon>
    </lineage>
</organism>
<evidence type="ECO:0000313" key="2">
    <source>
        <dbReference type="EMBL" id="XAN09349.1"/>
    </source>
</evidence>
<evidence type="ECO:0000313" key="3">
    <source>
        <dbReference type="Proteomes" id="UP001442841"/>
    </source>
</evidence>
<feature type="compositionally biased region" description="Low complexity" evidence="1">
    <location>
        <begin position="13"/>
        <end position="39"/>
    </location>
</feature>
<keyword evidence="3" id="KW-1185">Reference proteome</keyword>
<dbReference type="Proteomes" id="UP001442841">
    <property type="component" value="Chromosome"/>
</dbReference>
<feature type="region of interest" description="Disordered" evidence="1">
    <location>
        <begin position="1"/>
        <end position="57"/>
    </location>
</feature>
<reference evidence="2 3" key="1">
    <citation type="submission" date="2024-04" db="EMBL/GenBank/DDBJ databases">
        <title>Isolation of an actinomycete strain from pig manure.</title>
        <authorList>
            <person name="Gong T."/>
            <person name="Yu Z."/>
            <person name="An M."/>
            <person name="Wei C."/>
            <person name="Yang W."/>
            <person name="Liu L."/>
        </authorList>
    </citation>
    <scope>NUCLEOTIDE SEQUENCE [LARGE SCALE GENOMIC DNA]</scope>
    <source>
        <strain evidence="2 3">ZF39</strain>
    </source>
</reference>
<evidence type="ECO:0000256" key="1">
    <source>
        <dbReference type="SAM" id="MobiDB-lite"/>
    </source>
</evidence>
<dbReference type="EMBL" id="CP154795">
    <property type="protein sequence ID" value="XAN09349.1"/>
    <property type="molecule type" value="Genomic_DNA"/>
</dbReference>
<name>A0ABZ3FX98_9ACTN</name>
<gene>
    <name evidence="2" type="ORF">AADG42_19160</name>
</gene>
<sequence>MIKPIVVAGRGDPTPTVSSTPAATHSPTVTRTPSASPKPTATPKPSFSPVPNTRTVSVPDMESRTVKGEGDMDIAFTIDGDFAMAADLDCRKCEGQVFLNSVVGERNSSWANGQAPLEGSYLLTISRSDRSGVAQIRTKGSWEIRFYDWGLARQVTGKQQGDGSTVFAMMDEGTRIRYRFEPAYPGASINIRAAAFAPKTGFKVFGTDEAGEAVVDVELPAVVAITANGRWELSVE</sequence>
<proteinExistence type="predicted"/>
<dbReference type="RefSeq" id="WP_425310800.1">
    <property type="nucleotide sequence ID" value="NZ_CP154795.1"/>
</dbReference>